<sequence>MALTKRGVEGGEKRKCRGNHYGTPKPSKEQPVSPPQSSGSSSNLNIVGLTLGGLFPGAHPSSEGKRKRNRSNVEAMAAKNMEPELIGGNLLTIDQPVELGNAGMITYARCLHRPFRPLQARCLQSHNVSVIEHVSSARGQDSRRPLPEIETTVNYNRKEY</sequence>
<feature type="region of interest" description="Disordered" evidence="1">
    <location>
        <begin position="1"/>
        <end position="45"/>
    </location>
</feature>
<dbReference type="AlphaFoldDB" id="A0A7R8Z9L0"/>
<proteinExistence type="predicted"/>
<reference evidence="2" key="1">
    <citation type="submission" date="2020-11" db="EMBL/GenBank/DDBJ databases">
        <authorList>
            <person name="Tran Van P."/>
        </authorList>
    </citation>
    <scope>NUCLEOTIDE SEQUENCE</scope>
</reference>
<accession>A0A7R8Z9L0</accession>
<evidence type="ECO:0000313" key="2">
    <source>
        <dbReference type="EMBL" id="CAD7197148.1"/>
    </source>
</evidence>
<name>A0A7R8Z9L0_TIMDO</name>
<evidence type="ECO:0000256" key="1">
    <source>
        <dbReference type="SAM" id="MobiDB-lite"/>
    </source>
</evidence>
<protein>
    <submittedName>
        <fullName evidence="2">Uncharacterized protein</fullName>
    </submittedName>
</protein>
<feature type="compositionally biased region" description="Basic and acidic residues" evidence="1">
    <location>
        <begin position="1"/>
        <end position="13"/>
    </location>
</feature>
<dbReference type="EMBL" id="OA565504">
    <property type="protein sequence ID" value="CAD7197148.1"/>
    <property type="molecule type" value="Genomic_DNA"/>
</dbReference>
<feature type="compositionally biased region" description="Low complexity" evidence="1">
    <location>
        <begin position="35"/>
        <end position="45"/>
    </location>
</feature>
<organism evidence="2">
    <name type="scientific">Timema douglasi</name>
    <name type="common">Walking stick</name>
    <dbReference type="NCBI Taxonomy" id="61478"/>
    <lineage>
        <taxon>Eukaryota</taxon>
        <taxon>Metazoa</taxon>
        <taxon>Ecdysozoa</taxon>
        <taxon>Arthropoda</taxon>
        <taxon>Hexapoda</taxon>
        <taxon>Insecta</taxon>
        <taxon>Pterygota</taxon>
        <taxon>Neoptera</taxon>
        <taxon>Polyneoptera</taxon>
        <taxon>Phasmatodea</taxon>
        <taxon>Timematodea</taxon>
        <taxon>Timematoidea</taxon>
        <taxon>Timematidae</taxon>
        <taxon>Timema</taxon>
    </lineage>
</organism>
<gene>
    <name evidence="2" type="ORF">TDIB3V08_LOCUS3462</name>
</gene>